<accession>A0A1H6ETC7</accession>
<name>A0A1H6ETC7_9ACTN</name>
<evidence type="ECO:0000313" key="1">
    <source>
        <dbReference type="EMBL" id="SEH00331.1"/>
    </source>
</evidence>
<evidence type="ECO:0000313" key="2">
    <source>
        <dbReference type="Proteomes" id="UP000236732"/>
    </source>
</evidence>
<sequence>MRVLDGFATYDLEEFHRELVLVLVLHEEAERLAAE</sequence>
<dbReference type="EMBL" id="FNVT01000016">
    <property type="protein sequence ID" value="SEH00331.1"/>
    <property type="molecule type" value="Genomic_DNA"/>
</dbReference>
<reference evidence="1 2" key="1">
    <citation type="submission" date="2016-10" db="EMBL/GenBank/DDBJ databases">
        <authorList>
            <person name="de Groot N.N."/>
        </authorList>
    </citation>
    <scope>NUCLEOTIDE SEQUENCE [LARGE SCALE GENOMIC DNA]</scope>
    <source>
        <strain evidence="1 2">CGMCC 4.7037</strain>
    </source>
</reference>
<proteinExistence type="predicted"/>
<keyword evidence="2" id="KW-1185">Reference proteome</keyword>
<dbReference type="Proteomes" id="UP000236732">
    <property type="component" value="Unassembled WGS sequence"/>
</dbReference>
<protein>
    <submittedName>
        <fullName evidence="1">Uncharacterized protein</fullName>
    </submittedName>
</protein>
<gene>
    <name evidence="1" type="ORF">SAMN05444920_11665</name>
</gene>
<dbReference type="AlphaFoldDB" id="A0A1H6ETC7"/>
<organism evidence="1 2">
    <name type="scientific">Nonomuraea solani</name>
    <dbReference type="NCBI Taxonomy" id="1144553"/>
    <lineage>
        <taxon>Bacteria</taxon>
        <taxon>Bacillati</taxon>
        <taxon>Actinomycetota</taxon>
        <taxon>Actinomycetes</taxon>
        <taxon>Streptosporangiales</taxon>
        <taxon>Streptosporangiaceae</taxon>
        <taxon>Nonomuraea</taxon>
    </lineage>
</organism>